<feature type="domain" description="Luciferase-like" evidence="2">
    <location>
        <begin position="12"/>
        <end position="230"/>
    </location>
</feature>
<dbReference type="InterPro" id="IPR036661">
    <property type="entry name" value="Luciferase-like_sf"/>
</dbReference>
<keyword evidence="1" id="KW-0560">Oxidoreductase</keyword>
<protein>
    <recommendedName>
        <fullName evidence="2">Luciferase-like domain-containing protein</fullName>
    </recommendedName>
</protein>
<dbReference type="CDD" id="cd01097">
    <property type="entry name" value="Tetrahydromethanopterin_reductase"/>
    <property type="match status" value="1"/>
</dbReference>
<dbReference type="AlphaFoldDB" id="A0A381NX15"/>
<reference evidence="3" key="1">
    <citation type="submission" date="2018-05" db="EMBL/GenBank/DDBJ databases">
        <authorList>
            <person name="Lanie J.A."/>
            <person name="Ng W.-L."/>
            <person name="Kazmierczak K.M."/>
            <person name="Andrzejewski T.M."/>
            <person name="Davidsen T.M."/>
            <person name="Wayne K.J."/>
            <person name="Tettelin H."/>
            <person name="Glass J.I."/>
            <person name="Rusch D."/>
            <person name="Podicherti R."/>
            <person name="Tsui H.-C.T."/>
            <person name="Winkler M.E."/>
        </authorList>
    </citation>
    <scope>NUCLEOTIDE SEQUENCE</scope>
</reference>
<dbReference type="Gene3D" id="3.20.20.30">
    <property type="entry name" value="Luciferase-like domain"/>
    <property type="match status" value="1"/>
</dbReference>
<dbReference type="InterPro" id="IPR011251">
    <property type="entry name" value="Luciferase-like_dom"/>
</dbReference>
<dbReference type="PANTHER" id="PTHR43244">
    <property type="match status" value="1"/>
</dbReference>
<organism evidence="3">
    <name type="scientific">marine metagenome</name>
    <dbReference type="NCBI Taxonomy" id="408172"/>
    <lineage>
        <taxon>unclassified sequences</taxon>
        <taxon>metagenomes</taxon>
        <taxon>ecological metagenomes</taxon>
    </lineage>
</organism>
<evidence type="ECO:0000259" key="2">
    <source>
        <dbReference type="Pfam" id="PF00296"/>
    </source>
</evidence>
<dbReference type="PANTHER" id="PTHR43244:SF1">
    <property type="entry name" value="5,10-METHYLENETETRAHYDROMETHANOPTERIN REDUCTASE"/>
    <property type="match status" value="1"/>
</dbReference>
<dbReference type="GO" id="GO:0016705">
    <property type="term" value="F:oxidoreductase activity, acting on paired donors, with incorporation or reduction of molecular oxygen"/>
    <property type="evidence" value="ECO:0007669"/>
    <property type="project" value="InterPro"/>
</dbReference>
<dbReference type="Pfam" id="PF00296">
    <property type="entry name" value="Bac_luciferase"/>
    <property type="match status" value="1"/>
</dbReference>
<name>A0A381NX15_9ZZZZ</name>
<proteinExistence type="predicted"/>
<evidence type="ECO:0000256" key="1">
    <source>
        <dbReference type="ARBA" id="ARBA00023002"/>
    </source>
</evidence>
<accession>A0A381NX15</accession>
<sequence>MELGICMRDLPVEQVVHLGRFAEDHNYSAIYLPETGNRTPEGGLAGRSPWISLAAMFAATTTVHGAVGVAAAPFRSLPHLALSAATLNEQSDGRFSLGIGVSHREAAARLGVPFPTSPLRWMEVACDELMGQARFGVTFGQGFPVLVGALGPKMVELGAARSDGLVLNWLTPQHAQETVALAHEIGRANGRTPHTVLYVRLSPYDALHTDAVNYDAMANYHQHFQRQGLTSPEDVVAGTCLQSDDVGHARQQLAAWAEAGIDLVCVYPHGLNQSEYESALAELTN</sequence>
<evidence type="ECO:0000313" key="3">
    <source>
        <dbReference type="EMBL" id="SUZ59155.1"/>
    </source>
</evidence>
<dbReference type="EMBL" id="UINC01000666">
    <property type="protein sequence ID" value="SUZ59155.1"/>
    <property type="molecule type" value="Genomic_DNA"/>
</dbReference>
<dbReference type="InterPro" id="IPR050564">
    <property type="entry name" value="F420-G6PD/mer"/>
</dbReference>
<dbReference type="SUPFAM" id="SSF51679">
    <property type="entry name" value="Bacterial luciferase-like"/>
    <property type="match status" value="1"/>
</dbReference>
<gene>
    <name evidence="3" type="ORF">METZ01_LOCUS12009</name>
</gene>